<feature type="transmembrane region" description="Helical" evidence="5">
    <location>
        <begin position="383"/>
        <end position="405"/>
    </location>
</feature>
<feature type="transmembrane region" description="Helical" evidence="5">
    <location>
        <begin position="314"/>
        <end position="335"/>
    </location>
</feature>
<organism evidence="7">
    <name type="scientific">Thecamonas trahens</name>
    <name type="common">Flagellate</name>
    <name type="synonym">Amastigomonas trahens</name>
    <dbReference type="NCBI Taxonomy" id="529818"/>
    <lineage>
        <taxon>Eukaryota</taxon>
        <taxon>Apusozoa</taxon>
        <taxon>Apusomonadida</taxon>
        <taxon>Apusomonadidae</taxon>
        <taxon>Thecamonas</taxon>
    </lineage>
</organism>
<keyword evidence="2 5" id="KW-0812">Transmembrane</keyword>
<dbReference type="GO" id="GO:0008137">
    <property type="term" value="F:NADH dehydrogenase (ubiquinone) activity"/>
    <property type="evidence" value="ECO:0007669"/>
    <property type="project" value="InterPro"/>
</dbReference>
<feature type="domain" description="NADH:quinone oxidoreductase/Mrp antiporter transmembrane" evidence="6">
    <location>
        <begin position="134"/>
        <end position="436"/>
    </location>
</feature>
<dbReference type="HAMAP" id="MF_00445">
    <property type="entry name" value="NDH1_NuoN_1"/>
    <property type="match status" value="1"/>
</dbReference>
<feature type="transmembrane region" description="Helical" evidence="5">
    <location>
        <begin position="411"/>
        <end position="441"/>
    </location>
</feature>
<dbReference type="EMBL" id="KP165389">
    <property type="protein sequence ID" value="AJF36623.1"/>
    <property type="molecule type" value="Genomic_DNA"/>
</dbReference>
<feature type="transmembrane region" description="Helical" evidence="5">
    <location>
        <begin position="48"/>
        <end position="67"/>
    </location>
</feature>
<dbReference type="NCBIfam" id="TIGR01770">
    <property type="entry name" value="NDH_I_N"/>
    <property type="match status" value="1"/>
</dbReference>
<dbReference type="InterPro" id="IPR001750">
    <property type="entry name" value="ND/Mrp_TM"/>
</dbReference>
<dbReference type="EC" id="1.6.5.3" evidence="7"/>
<evidence type="ECO:0000256" key="2">
    <source>
        <dbReference type="ARBA" id="ARBA00022692"/>
    </source>
</evidence>
<dbReference type="GeneID" id="23454346"/>
<feature type="transmembrane region" description="Helical" evidence="5">
    <location>
        <begin position="467"/>
        <end position="490"/>
    </location>
</feature>
<keyword evidence="3 5" id="KW-1133">Transmembrane helix</keyword>
<keyword evidence="7" id="KW-0560">Oxidoreductase</keyword>
<dbReference type="Pfam" id="PF00361">
    <property type="entry name" value="Proton_antipo_M"/>
    <property type="match status" value="1"/>
</dbReference>
<evidence type="ECO:0000256" key="5">
    <source>
        <dbReference type="SAM" id="Phobius"/>
    </source>
</evidence>
<gene>
    <name evidence="7" type="primary">nad2</name>
</gene>
<feature type="transmembrane region" description="Helical" evidence="5">
    <location>
        <begin position="214"/>
        <end position="233"/>
    </location>
</feature>
<dbReference type="RefSeq" id="YP_009121387.1">
    <property type="nucleotide sequence ID" value="NC_026452.1"/>
</dbReference>
<feature type="transmembrane region" description="Helical" evidence="5">
    <location>
        <begin position="286"/>
        <end position="307"/>
    </location>
</feature>
<keyword evidence="7" id="KW-0496">Mitochondrion</keyword>
<dbReference type="AlphaFoldDB" id="A0A0B5H2P9"/>
<evidence type="ECO:0000259" key="6">
    <source>
        <dbReference type="Pfam" id="PF00361"/>
    </source>
</evidence>
<protein>
    <submittedName>
        <fullName evidence="7">NADH dehydrogenase subunit 2</fullName>
        <ecNumber evidence="7">1.6.5.3</ecNumber>
    </submittedName>
</protein>
<feature type="transmembrane region" description="Helical" evidence="5">
    <location>
        <begin position="169"/>
        <end position="194"/>
    </location>
</feature>
<proteinExistence type="inferred from homology"/>
<geneLocation type="mitochondrion" evidence="7"/>
<dbReference type="GO" id="GO:0016020">
    <property type="term" value="C:membrane"/>
    <property type="evidence" value="ECO:0007669"/>
    <property type="project" value="UniProtKB-SubCell"/>
</dbReference>
<dbReference type="PANTHER" id="PTHR22773">
    <property type="entry name" value="NADH DEHYDROGENASE"/>
    <property type="match status" value="1"/>
</dbReference>
<evidence type="ECO:0000256" key="4">
    <source>
        <dbReference type="ARBA" id="ARBA00023136"/>
    </source>
</evidence>
<feature type="transmembrane region" description="Helical" evidence="5">
    <location>
        <begin position="14"/>
        <end position="36"/>
    </location>
</feature>
<accession>A0A0B5H2P9</accession>
<comment type="subcellular location">
    <subcellularLocation>
        <location evidence="1">Membrane</location>
        <topology evidence="1">Multi-pass membrane protein</topology>
    </subcellularLocation>
</comment>
<keyword evidence="4 5" id="KW-0472">Membrane</keyword>
<reference evidence="7" key="1">
    <citation type="journal article" date="2014" name="Nucleic Acids Res.">
        <title>Widespread occurrence of organelle genome-encoded 5S rRNAs including permuted molecules.</title>
        <authorList>
            <person name="Valach M."/>
            <person name="Burger G."/>
            <person name="Gray M.W."/>
            <person name="Lang B.F."/>
        </authorList>
    </citation>
    <scope>NUCLEOTIDE SEQUENCE</scope>
    <source>
        <strain evidence="7">ATCC 50062</strain>
    </source>
</reference>
<feature type="transmembrane region" description="Helical" evidence="5">
    <location>
        <begin position="254"/>
        <end position="274"/>
    </location>
</feature>
<dbReference type="PRINTS" id="PR01434">
    <property type="entry name" value="NADHDHGNASE5"/>
</dbReference>
<feature type="transmembrane region" description="Helical" evidence="5">
    <location>
        <begin position="114"/>
        <end position="132"/>
    </location>
</feature>
<name>A0A0B5H2P9_THETB</name>
<dbReference type="GO" id="GO:0016491">
    <property type="term" value="F:oxidoreductase activity"/>
    <property type="evidence" value="ECO:0007669"/>
    <property type="project" value="UniProtKB-KW"/>
</dbReference>
<dbReference type="GO" id="GO:0042773">
    <property type="term" value="P:ATP synthesis coupled electron transport"/>
    <property type="evidence" value="ECO:0007669"/>
    <property type="project" value="InterPro"/>
</dbReference>
<evidence type="ECO:0000256" key="1">
    <source>
        <dbReference type="ARBA" id="ARBA00004141"/>
    </source>
</evidence>
<sequence>MDFLLYFQNHFKGIFPELFLSLAIFGMLVFGVIYTTSEKYNKLILIRTINWLAIQTLIITIVLIWNNPINDIIIFNDLLIIDDFSNVIKIIVSISSICCILLSFEYLKDEKLYAFEYALILLLAILGIFLIISSYSLISMYLAIELQSLSLYVIAAYKRNTKFSTEAGLKYFILGALASGFLLIGCSLMYGFTGLTSFTDFAKLFGGSLLYNDFYASNGIIIGIVFITIALLFKLAAAPFHMWAPDVYEGAPTSVTAFFAIVPKIAILGLLIRFLSTTLYDLIDYWQEIIFLSAIISIVVAAFAALEQKKLKRFLAYSAIGHTGYILIGVATGTPDGIQASLLYMIIYIITSIGVFSIVLSLRNKVTKTKIKYLSELHNLGNTNPVLAISLTIVLFSMAGIPPLAGFIGKLYIFLAAIESSMYLLAIIGVMTSVIGAVYYIRLIKIMYFEKLRVFNFYQEVDREKSILIALSIFFLVFFFLDPSALLIFAHKHALNLCL</sequence>
<feature type="transmembrane region" description="Helical" evidence="5">
    <location>
        <begin position="341"/>
        <end position="362"/>
    </location>
</feature>
<evidence type="ECO:0000256" key="3">
    <source>
        <dbReference type="ARBA" id="ARBA00022989"/>
    </source>
</evidence>
<evidence type="ECO:0000313" key="7">
    <source>
        <dbReference type="EMBL" id="AJF36623.1"/>
    </source>
</evidence>
<feature type="transmembrane region" description="Helical" evidence="5">
    <location>
        <begin position="138"/>
        <end position="157"/>
    </location>
</feature>
<dbReference type="InterPro" id="IPR010096">
    <property type="entry name" value="NADH-Q_OxRdtase_suN/2"/>
</dbReference>
<feature type="transmembrane region" description="Helical" evidence="5">
    <location>
        <begin position="87"/>
        <end position="107"/>
    </location>
</feature>